<dbReference type="STRING" id="63737.Npun_R3134"/>
<dbReference type="RefSeq" id="WP_012409587.1">
    <property type="nucleotide sequence ID" value="NC_010628.1"/>
</dbReference>
<name>B2IXS6_NOSP7</name>
<reference evidence="3" key="1">
    <citation type="submission" date="2008-04" db="EMBL/GenBank/DDBJ databases">
        <title>Complete sequence of chromosome of Nostoc punctiforme ATCC 29133.</title>
        <authorList>
            <consortium name="US DOE Joint Genome Institute"/>
            <person name="Copeland A."/>
            <person name="Lucas S."/>
            <person name="Lapidus A."/>
            <person name="Glavina del Rio T."/>
            <person name="Dalin E."/>
            <person name="Tice H."/>
            <person name="Pitluck S."/>
            <person name="Chain P."/>
            <person name="Malfatti S."/>
            <person name="Shin M."/>
            <person name="Vergez L."/>
            <person name="Schmutz J."/>
            <person name="Larimer F."/>
            <person name="Land M."/>
            <person name="Hauser L."/>
            <person name="Kyrpides N."/>
            <person name="Kim E."/>
            <person name="Meeks J.C."/>
            <person name="Elhai J."/>
            <person name="Campbell E.L."/>
            <person name="Thiel T."/>
            <person name="Longmire J."/>
            <person name="Potts M."/>
            <person name="Atlas R."/>
        </authorList>
    </citation>
    <scope>NUCLEOTIDE SEQUENCE [LARGE SCALE GENOMIC DNA]</scope>
    <source>
        <strain evidence="3">ATCC 29133 / PCC 73102</strain>
    </source>
</reference>
<dbReference type="SUPFAM" id="SSF54427">
    <property type="entry name" value="NTF2-like"/>
    <property type="match status" value="1"/>
</dbReference>
<feature type="domain" description="SnoaL-like" evidence="1">
    <location>
        <begin position="5"/>
        <end position="119"/>
    </location>
</feature>
<dbReference type="Gene3D" id="3.10.450.50">
    <property type="match status" value="1"/>
</dbReference>
<dbReference type="AlphaFoldDB" id="B2IXS6"/>
<dbReference type="InterPro" id="IPR037401">
    <property type="entry name" value="SnoaL-like"/>
</dbReference>
<dbReference type="EMBL" id="CP001037">
    <property type="protein sequence ID" value="ACC81604.1"/>
    <property type="molecule type" value="Genomic_DNA"/>
</dbReference>
<dbReference type="OrthoDB" id="582076at2"/>
<dbReference type="EnsemblBacteria" id="ACC81604">
    <property type="protein sequence ID" value="ACC81604"/>
    <property type="gene ID" value="Npun_R3134"/>
</dbReference>
<proteinExistence type="predicted"/>
<evidence type="ECO:0000259" key="1">
    <source>
        <dbReference type="Pfam" id="PF13577"/>
    </source>
</evidence>
<evidence type="ECO:0000313" key="2">
    <source>
        <dbReference type="EMBL" id="ACC81604.1"/>
    </source>
</evidence>
<evidence type="ECO:0000313" key="3">
    <source>
        <dbReference type="Proteomes" id="UP000001191"/>
    </source>
</evidence>
<dbReference type="InterPro" id="IPR032710">
    <property type="entry name" value="NTF2-like_dom_sf"/>
</dbReference>
<protein>
    <recommendedName>
        <fullName evidence="1">SnoaL-like domain-containing protein</fullName>
    </recommendedName>
</protein>
<dbReference type="KEGG" id="npu:Npun_R3134"/>
<dbReference type="Proteomes" id="UP000001191">
    <property type="component" value="Chromosome"/>
</dbReference>
<reference evidence="2 3" key="2">
    <citation type="journal article" date="2013" name="Plant Physiol.">
        <title>A Nostoc punctiforme Sugar Transporter Necessary to Establish a Cyanobacterium-Plant Symbiosis.</title>
        <authorList>
            <person name="Ekman M."/>
            <person name="Picossi S."/>
            <person name="Campbell E.L."/>
            <person name="Meeks J.C."/>
            <person name="Flores E."/>
        </authorList>
    </citation>
    <scope>NUCLEOTIDE SEQUENCE [LARGE SCALE GENOMIC DNA]</scope>
    <source>
        <strain evidence="3">ATCC 29133 / PCC 73102</strain>
    </source>
</reference>
<organism evidence="2 3">
    <name type="scientific">Nostoc punctiforme (strain ATCC 29133 / PCC 73102)</name>
    <dbReference type="NCBI Taxonomy" id="63737"/>
    <lineage>
        <taxon>Bacteria</taxon>
        <taxon>Bacillati</taxon>
        <taxon>Cyanobacteriota</taxon>
        <taxon>Cyanophyceae</taxon>
        <taxon>Nostocales</taxon>
        <taxon>Nostocaceae</taxon>
        <taxon>Nostoc</taxon>
    </lineage>
</organism>
<accession>B2IXS6</accession>
<dbReference type="HOGENOM" id="CLU_1804204_0_0_3"/>
<keyword evidence="3" id="KW-1185">Reference proteome</keyword>
<dbReference type="SMR" id="B2IXS6"/>
<gene>
    <name evidence="2" type="ordered locus">Npun_R3134</name>
</gene>
<dbReference type="Pfam" id="PF13577">
    <property type="entry name" value="SnoaL_4"/>
    <property type="match status" value="1"/>
</dbReference>
<sequence>MELTALDKLEIMELAARFEMSLDKEDVENYLATFASDGALQGFWGIAKGKEELRQGFYAMLDTFARGKRHCSSNAIIQGNYDEATMESYLTVVNREDLNRAGSAFVKDQVRKINGKWYLILRQIEVDPSLPLLQQSQQAGANA</sequence>